<dbReference type="AlphaFoldDB" id="A0AAN7C3C5"/>
<accession>A0AAN7C3C5</accession>
<evidence type="ECO:0000313" key="1">
    <source>
        <dbReference type="EMBL" id="KAK4234007.1"/>
    </source>
</evidence>
<reference evidence="1" key="1">
    <citation type="journal article" date="2023" name="Mol. Phylogenet. Evol.">
        <title>Genome-scale phylogeny and comparative genomics of the fungal order Sordariales.</title>
        <authorList>
            <person name="Hensen N."/>
            <person name="Bonometti L."/>
            <person name="Westerberg I."/>
            <person name="Brannstrom I.O."/>
            <person name="Guillou S."/>
            <person name="Cros-Aarteil S."/>
            <person name="Calhoun S."/>
            <person name="Haridas S."/>
            <person name="Kuo A."/>
            <person name="Mondo S."/>
            <person name="Pangilinan J."/>
            <person name="Riley R."/>
            <person name="LaButti K."/>
            <person name="Andreopoulos B."/>
            <person name="Lipzen A."/>
            <person name="Chen C."/>
            <person name="Yan M."/>
            <person name="Daum C."/>
            <person name="Ng V."/>
            <person name="Clum A."/>
            <person name="Steindorff A."/>
            <person name="Ohm R.A."/>
            <person name="Martin F."/>
            <person name="Silar P."/>
            <person name="Natvig D.O."/>
            <person name="Lalanne C."/>
            <person name="Gautier V."/>
            <person name="Ament-Velasquez S.L."/>
            <person name="Kruys A."/>
            <person name="Hutchinson M.I."/>
            <person name="Powell A.J."/>
            <person name="Barry K."/>
            <person name="Miller A.N."/>
            <person name="Grigoriev I.V."/>
            <person name="Debuchy R."/>
            <person name="Gladieux P."/>
            <person name="Hiltunen Thoren M."/>
            <person name="Johannesson H."/>
        </authorList>
    </citation>
    <scope>NUCLEOTIDE SEQUENCE</scope>
    <source>
        <strain evidence="1">CBS 532.94</strain>
    </source>
</reference>
<feature type="non-terminal residue" evidence="1">
    <location>
        <position position="1"/>
    </location>
</feature>
<name>A0AAN7C3C5_9PEZI</name>
<comment type="caution">
    <text evidence="1">The sequence shown here is derived from an EMBL/GenBank/DDBJ whole genome shotgun (WGS) entry which is preliminary data.</text>
</comment>
<dbReference type="EMBL" id="MU860431">
    <property type="protein sequence ID" value="KAK4234007.1"/>
    <property type="molecule type" value="Genomic_DNA"/>
</dbReference>
<reference evidence="1" key="2">
    <citation type="submission" date="2023-05" db="EMBL/GenBank/DDBJ databases">
        <authorList>
            <consortium name="Lawrence Berkeley National Laboratory"/>
            <person name="Steindorff A."/>
            <person name="Hensen N."/>
            <person name="Bonometti L."/>
            <person name="Westerberg I."/>
            <person name="Brannstrom I.O."/>
            <person name="Guillou S."/>
            <person name="Cros-Aarteil S."/>
            <person name="Calhoun S."/>
            <person name="Haridas S."/>
            <person name="Kuo A."/>
            <person name="Mondo S."/>
            <person name="Pangilinan J."/>
            <person name="Riley R."/>
            <person name="Labutti K."/>
            <person name="Andreopoulos B."/>
            <person name="Lipzen A."/>
            <person name="Chen C."/>
            <person name="Yanf M."/>
            <person name="Daum C."/>
            <person name="Ng V."/>
            <person name="Clum A."/>
            <person name="Ohm R."/>
            <person name="Martin F."/>
            <person name="Silar P."/>
            <person name="Natvig D."/>
            <person name="Lalanne C."/>
            <person name="Gautier V."/>
            <person name="Ament-Velasquez S.L."/>
            <person name="Kruys A."/>
            <person name="Hutchinson M.I."/>
            <person name="Powell A.J."/>
            <person name="Barry K."/>
            <person name="Miller A.N."/>
            <person name="Grigoriev I.V."/>
            <person name="Debuchy R."/>
            <person name="Gladieux P."/>
            <person name="Thoren M.H."/>
            <person name="Johannesson H."/>
        </authorList>
    </citation>
    <scope>NUCLEOTIDE SEQUENCE</scope>
    <source>
        <strain evidence="1">CBS 532.94</strain>
    </source>
</reference>
<organism evidence="1 2">
    <name type="scientific">Achaetomium macrosporum</name>
    <dbReference type="NCBI Taxonomy" id="79813"/>
    <lineage>
        <taxon>Eukaryota</taxon>
        <taxon>Fungi</taxon>
        <taxon>Dikarya</taxon>
        <taxon>Ascomycota</taxon>
        <taxon>Pezizomycotina</taxon>
        <taxon>Sordariomycetes</taxon>
        <taxon>Sordariomycetidae</taxon>
        <taxon>Sordariales</taxon>
        <taxon>Chaetomiaceae</taxon>
        <taxon>Achaetomium</taxon>
    </lineage>
</organism>
<sequence>RKPRSIHGPHRPTRKERICSSTARLRQKGYSGAKLGPGQWKRVSACPIRSRKGSDTADRVKSIGEGMLEGDNARASMECTMSRSCYTVIEVSKKIKVGGVEEHCISPCGLVHCCACTL</sequence>
<protein>
    <submittedName>
        <fullName evidence="1">Uncharacterized protein</fullName>
    </submittedName>
</protein>
<evidence type="ECO:0000313" key="2">
    <source>
        <dbReference type="Proteomes" id="UP001303760"/>
    </source>
</evidence>
<proteinExistence type="predicted"/>
<dbReference type="Proteomes" id="UP001303760">
    <property type="component" value="Unassembled WGS sequence"/>
</dbReference>
<gene>
    <name evidence="1" type="ORF">C8A03DRAFT_19018</name>
</gene>
<keyword evidence="2" id="KW-1185">Reference proteome</keyword>